<dbReference type="InterPro" id="IPR010982">
    <property type="entry name" value="Lambda_DNA-bd_dom_sf"/>
</dbReference>
<dbReference type="AlphaFoldDB" id="A0A9D1IG31"/>
<evidence type="ECO:0000313" key="3">
    <source>
        <dbReference type="EMBL" id="HIU36677.1"/>
    </source>
</evidence>
<evidence type="ECO:0000259" key="2">
    <source>
        <dbReference type="PROSITE" id="PS50943"/>
    </source>
</evidence>
<organism evidence="3 4">
    <name type="scientific">Candidatus Aphodousia faecigallinarum</name>
    <dbReference type="NCBI Taxonomy" id="2840677"/>
    <lineage>
        <taxon>Bacteria</taxon>
        <taxon>Pseudomonadati</taxon>
        <taxon>Pseudomonadota</taxon>
        <taxon>Betaproteobacteria</taxon>
        <taxon>Burkholderiales</taxon>
        <taxon>Sutterellaceae</taxon>
        <taxon>Sutterellaceae incertae sedis</taxon>
        <taxon>Candidatus Aphodousia</taxon>
    </lineage>
</organism>
<dbReference type="Gene3D" id="1.10.260.40">
    <property type="entry name" value="lambda repressor-like DNA-binding domains"/>
    <property type="match status" value="1"/>
</dbReference>
<dbReference type="SMART" id="SM00530">
    <property type="entry name" value="HTH_XRE"/>
    <property type="match status" value="1"/>
</dbReference>
<feature type="domain" description="HTH cro/C1-type" evidence="2">
    <location>
        <begin position="18"/>
        <end position="74"/>
    </location>
</feature>
<evidence type="ECO:0000313" key="4">
    <source>
        <dbReference type="Proteomes" id="UP000824083"/>
    </source>
</evidence>
<dbReference type="PROSITE" id="PS50943">
    <property type="entry name" value="HTH_CROC1"/>
    <property type="match status" value="1"/>
</dbReference>
<dbReference type="EMBL" id="DVMY01000004">
    <property type="protein sequence ID" value="HIU36677.1"/>
    <property type="molecule type" value="Genomic_DNA"/>
</dbReference>
<proteinExistence type="predicted"/>
<sequence>MRPSLAVETSLKALGANLKIARLHRRLPQSQVAERAGISLNTLAKVEAGDPGVAIGNVAAIMQAIGLGAPMGDIASPSADTSGLRLESERLPKRARAPRRLI</sequence>
<dbReference type="Pfam" id="PF13560">
    <property type="entry name" value="HTH_31"/>
    <property type="match status" value="1"/>
</dbReference>
<reference evidence="3" key="2">
    <citation type="journal article" date="2021" name="PeerJ">
        <title>Extensive microbial diversity within the chicken gut microbiome revealed by metagenomics and culture.</title>
        <authorList>
            <person name="Gilroy R."/>
            <person name="Ravi A."/>
            <person name="Getino M."/>
            <person name="Pursley I."/>
            <person name="Horton D.L."/>
            <person name="Alikhan N.F."/>
            <person name="Baker D."/>
            <person name="Gharbi K."/>
            <person name="Hall N."/>
            <person name="Watson M."/>
            <person name="Adriaenssens E.M."/>
            <person name="Foster-Nyarko E."/>
            <person name="Jarju S."/>
            <person name="Secka A."/>
            <person name="Antonio M."/>
            <person name="Oren A."/>
            <person name="Chaudhuri R.R."/>
            <person name="La Ragione R."/>
            <person name="Hildebrand F."/>
            <person name="Pallen M.J."/>
        </authorList>
    </citation>
    <scope>NUCLEOTIDE SEQUENCE</scope>
    <source>
        <strain evidence="3">7463</strain>
    </source>
</reference>
<reference evidence="3" key="1">
    <citation type="submission" date="2020-10" db="EMBL/GenBank/DDBJ databases">
        <authorList>
            <person name="Gilroy R."/>
        </authorList>
    </citation>
    <scope>NUCLEOTIDE SEQUENCE</scope>
    <source>
        <strain evidence="3">7463</strain>
    </source>
</reference>
<comment type="caution">
    <text evidence="3">The sequence shown here is derived from an EMBL/GenBank/DDBJ whole genome shotgun (WGS) entry which is preliminary data.</text>
</comment>
<feature type="compositionally biased region" description="Basic residues" evidence="1">
    <location>
        <begin position="93"/>
        <end position="102"/>
    </location>
</feature>
<protein>
    <submittedName>
        <fullName evidence="3">Helix-turn-helix domain-containing protein</fullName>
    </submittedName>
</protein>
<dbReference type="CDD" id="cd00093">
    <property type="entry name" value="HTH_XRE"/>
    <property type="match status" value="1"/>
</dbReference>
<dbReference type="Proteomes" id="UP000824083">
    <property type="component" value="Unassembled WGS sequence"/>
</dbReference>
<accession>A0A9D1IG31</accession>
<dbReference type="SUPFAM" id="SSF47413">
    <property type="entry name" value="lambda repressor-like DNA-binding domains"/>
    <property type="match status" value="1"/>
</dbReference>
<evidence type="ECO:0000256" key="1">
    <source>
        <dbReference type="SAM" id="MobiDB-lite"/>
    </source>
</evidence>
<dbReference type="GO" id="GO:0003677">
    <property type="term" value="F:DNA binding"/>
    <property type="evidence" value="ECO:0007669"/>
    <property type="project" value="InterPro"/>
</dbReference>
<dbReference type="InterPro" id="IPR001387">
    <property type="entry name" value="Cro/C1-type_HTH"/>
</dbReference>
<feature type="region of interest" description="Disordered" evidence="1">
    <location>
        <begin position="78"/>
        <end position="102"/>
    </location>
</feature>
<gene>
    <name evidence="3" type="ORF">IAC56_00115</name>
</gene>
<name>A0A9D1IG31_9BURK</name>